<name>A0ABX1NXB0_9RHOO</name>
<proteinExistence type="predicted"/>
<evidence type="ECO:0000256" key="1">
    <source>
        <dbReference type="SAM" id="SignalP"/>
    </source>
</evidence>
<feature type="signal peptide" evidence="1">
    <location>
        <begin position="1"/>
        <end position="22"/>
    </location>
</feature>
<dbReference type="Proteomes" id="UP000633943">
    <property type="component" value="Unassembled WGS sequence"/>
</dbReference>
<dbReference type="SMART" id="SM00471">
    <property type="entry name" value="HDc"/>
    <property type="match status" value="1"/>
</dbReference>
<keyword evidence="4" id="KW-1185">Reference proteome</keyword>
<evidence type="ECO:0000313" key="3">
    <source>
        <dbReference type="EMBL" id="NMG16664.1"/>
    </source>
</evidence>
<feature type="domain" description="HD-GYP" evidence="2">
    <location>
        <begin position="110"/>
        <end position="306"/>
    </location>
</feature>
<comment type="caution">
    <text evidence="3">The sequence shown here is derived from an EMBL/GenBank/DDBJ whole genome shotgun (WGS) entry which is preliminary data.</text>
</comment>
<organism evidence="3 4">
    <name type="scientific">Aromatoleum bremense</name>
    <dbReference type="NCBI Taxonomy" id="76115"/>
    <lineage>
        <taxon>Bacteria</taxon>
        <taxon>Pseudomonadati</taxon>
        <taxon>Pseudomonadota</taxon>
        <taxon>Betaproteobacteria</taxon>
        <taxon>Rhodocyclales</taxon>
        <taxon>Rhodocyclaceae</taxon>
        <taxon>Aromatoleum</taxon>
    </lineage>
</organism>
<evidence type="ECO:0000313" key="4">
    <source>
        <dbReference type="Proteomes" id="UP000633943"/>
    </source>
</evidence>
<dbReference type="InterPro" id="IPR037522">
    <property type="entry name" value="HD_GYP_dom"/>
</dbReference>
<dbReference type="CDD" id="cd00077">
    <property type="entry name" value="HDc"/>
    <property type="match status" value="1"/>
</dbReference>
<feature type="chain" id="PRO_5046246544" evidence="1">
    <location>
        <begin position="23"/>
        <end position="417"/>
    </location>
</feature>
<dbReference type="PROSITE" id="PS51832">
    <property type="entry name" value="HD_GYP"/>
    <property type="match status" value="1"/>
</dbReference>
<dbReference type="SUPFAM" id="SSF109604">
    <property type="entry name" value="HD-domain/PDEase-like"/>
    <property type="match status" value="1"/>
</dbReference>
<dbReference type="PANTHER" id="PTHR43155">
    <property type="entry name" value="CYCLIC DI-GMP PHOSPHODIESTERASE PA4108-RELATED"/>
    <property type="match status" value="1"/>
</dbReference>
<sequence length="417" mass="46081">AGEWFRRFLLVMLLLHFRAAHAAIAGARLPPIRLSEFPGPALGARINRSQCDRLNLHKLRVPLDQVLSTENPVNAAQLANEASKMLAADTAMARVAQRTGDPLGFRQGLAALALPRPLAFRLTVMREKRSGLFHHSMNMALITYSIASRLGLSNRDKQDSLLAALCHDIGEMHTDPALLAPGHQVTPGQRRFIHVHPITSYVVLRDLPGVSSHAMRAVLHHHERLDGSGYPYGLRAGQIHPLASLLCVAEVMEALVRRSEMQRLDVLLRLNQRRFDPAAVGALRELLHADPNASQDTPSDHDATMQLTRVAEVLGSWPTLCGRLDAQIAPPELAFLKERMAMLRSLVLQSGINPDDLEALLEIAREDSIVLNELRATLDELDWLMADIANEIERRTAALDVQSRSAVEELVVLLRAA</sequence>
<evidence type="ECO:0000259" key="2">
    <source>
        <dbReference type="PROSITE" id="PS51832"/>
    </source>
</evidence>
<dbReference type="RefSeq" id="WP_169203236.1">
    <property type="nucleotide sequence ID" value="NZ_WTVP01000043.1"/>
</dbReference>
<dbReference type="InterPro" id="IPR003607">
    <property type="entry name" value="HD/PDEase_dom"/>
</dbReference>
<dbReference type="Gene3D" id="1.10.3210.10">
    <property type="entry name" value="Hypothetical protein af1432"/>
    <property type="match status" value="1"/>
</dbReference>
<protein>
    <submittedName>
        <fullName evidence="3">HD domain-containing protein</fullName>
    </submittedName>
</protein>
<reference evidence="3 4" key="1">
    <citation type="submission" date="2019-12" db="EMBL/GenBank/DDBJ databases">
        <title>Comparative genomics gives insights into the taxonomy of the Azoarcus-Aromatoleum group and reveals separate origins of nif in the plant-associated Azoarcus and non-plant-associated Aromatoleum sub-groups.</title>
        <authorList>
            <person name="Lafos M."/>
            <person name="Maluk M."/>
            <person name="Batista M."/>
            <person name="Junghare M."/>
            <person name="Carmona M."/>
            <person name="Faoro H."/>
            <person name="Cruz L.M."/>
            <person name="Battistoni F."/>
            <person name="De Souza E."/>
            <person name="Pedrosa F."/>
            <person name="Chen W.-M."/>
            <person name="Poole P.S."/>
            <person name="Dixon R.A."/>
            <person name="James E.K."/>
        </authorList>
    </citation>
    <scope>NUCLEOTIDE SEQUENCE [LARGE SCALE GENOMIC DNA]</scope>
    <source>
        <strain evidence="3 4">PbN1</strain>
    </source>
</reference>
<accession>A0ABX1NXB0</accession>
<dbReference type="Pfam" id="PF13487">
    <property type="entry name" value="HD_5"/>
    <property type="match status" value="1"/>
</dbReference>
<gene>
    <name evidence="3" type="ORF">GPA24_14145</name>
</gene>
<dbReference type="EMBL" id="WTVP01000043">
    <property type="protein sequence ID" value="NMG16664.1"/>
    <property type="molecule type" value="Genomic_DNA"/>
</dbReference>
<keyword evidence="1" id="KW-0732">Signal</keyword>
<feature type="non-terminal residue" evidence="3">
    <location>
        <position position="1"/>
    </location>
</feature>
<dbReference type="PANTHER" id="PTHR43155:SF2">
    <property type="entry name" value="CYCLIC DI-GMP PHOSPHODIESTERASE PA4108"/>
    <property type="match status" value="1"/>
</dbReference>